<dbReference type="InterPro" id="IPR023996">
    <property type="entry name" value="TonB-dep_OMP_SusC/RagA"/>
</dbReference>
<comment type="caution">
    <text evidence="9">The sequence shown here is derived from an EMBL/GenBank/DDBJ whole genome shotgun (WGS) entry which is preliminary data.</text>
</comment>
<dbReference type="SUPFAM" id="SSF49464">
    <property type="entry name" value="Carboxypeptidase regulatory domain-like"/>
    <property type="match status" value="1"/>
</dbReference>
<dbReference type="Pfam" id="PF07715">
    <property type="entry name" value="Plug"/>
    <property type="match status" value="1"/>
</dbReference>
<reference evidence="9" key="1">
    <citation type="submission" date="2020-08" db="EMBL/GenBank/DDBJ databases">
        <title>Genome public.</title>
        <authorList>
            <person name="Liu C."/>
            <person name="Sun Q."/>
        </authorList>
    </citation>
    <scope>NUCLEOTIDE SEQUENCE</scope>
    <source>
        <strain evidence="9">N12</strain>
    </source>
</reference>
<dbReference type="NCBIfam" id="TIGR04056">
    <property type="entry name" value="OMP_RagA_SusC"/>
    <property type="match status" value="1"/>
</dbReference>
<keyword evidence="9" id="KW-0675">Receptor</keyword>
<organism evidence="9 10">
    <name type="scientific">Jilunia laotingensis</name>
    <dbReference type="NCBI Taxonomy" id="2763675"/>
    <lineage>
        <taxon>Bacteria</taxon>
        <taxon>Pseudomonadati</taxon>
        <taxon>Bacteroidota</taxon>
        <taxon>Bacteroidia</taxon>
        <taxon>Bacteroidales</taxon>
        <taxon>Bacteroidaceae</taxon>
        <taxon>Jilunia</taxon>
    </lineage>
</organism>
<dbReference type="InterPro" id="IPR036942">
    <property type="entry name" value="Beta-barrel_TonB_sf"/>
</dbReference>
<evidence type="ECO:0000259" key="8">
    <source>
        <dbReference type="Pfam" id="PF07715"/>
    </source>
</evidence>
<evidence type="ECO:0000313" key="10">
    <source>
        <dbReference type="Proteomes" id="UP000651085"/>
    </source>
</evidence>
<accession>A0A926IJA5</accession>
<dbReference type="InterPro" id="IPR037066">
    <property type="entry name" value="Plug_dom_sf"/>
</dbReference>
<evidence type="ECO:0000256" key="2">
    <source>
        <dbReference type="ARBA" id="ARBA00022448"/>
    </source>
</evidence>
<dbReference type="EMBL" id="JACRTF010000001">
    <property type="protein sequence ID" value="MBC8592632.1"/>
    <property type="molecule type" value="Genomic_DNA"/>
</dbReference>
<dbReference type="GO" id="GO:0009279">
    <property type="term" value="C:cell outer membrane"/>
    <property type="evidence" value="ECO:0007669"/>
    <property type="project" value="UniProtKB-SubCell"/>
</dbReference>
<dbReference type="InterPro" id="IPR023997">
    <property type="entry name" value="TonB-dep_OMP_SusC/RagA_CS"/>
</dbReference>
<keyword evidence="3 7" id="KW-1134">Transmembrane beta strand</keyword>
<keyword evidence="10" id="KW-1185">Reference proteome</keyword>
<dbReference type="Pfam" id="PF13715">
    <property type="entry name" value="CarbopepD_reg_2"/>
    <property type="match status" value="1"/>
</dbReference>
<dbReference type="InterPro" id="IPR039426">
    <property type="entry name" value="TonB-dep_rcpt-like"/>
</dbReference>
<evidence type="ECO:0000256" key="7">
    <source>
        <dbReference type="PROSITE-ProRule" id="PRU01360"/>
    </source>
</evidence>
<name>A0A926IJA5_9BACT</name>
<gene>
    <name evidence="9" type="ORF">H8744_05085</name>
</gene>
<dbReference type="InterPro" id="IPR012910">
    <property type="entry name" value="Plug_dom"/>
</dbReference>
<sequence length="1085" mass="121498">MVSSVPLMAQSTTKVQLSAKEFSLDKLIKEIESKTNFTFVFDSSIDLKQKVNTTSGDISSILKKALDHKDITFEFIGKQIVLKKVKAQAPVTKKRLLTGKVTDETGEPLIGVSVLVKGTTMGTVTDLDGMFHLNGDLSDHNMLAFSYIGMNPKELQIGQNNTINVILEADTKALDEVVVVGYGTQKKLNVTGAIDVISSESLEKMPVSNITQSLQGSVPGIIITDGGGKPGTSLSINVRGQGTLGSTEPLVVIDGIPTGIGDFNILNPNDIESISVLKDASSAAIYGSRAANGVLVVTTKKGNKERKPVINFSYNYSSQAPTKVPQMLNSWEYAELRNEQLTNSDKMIQFTPEEIELMKNGMDPDNFSNVNWWDQAVKSHNDMQNVNLRISGGGNKMSYMVSGGYTSQTGLIDYTDFKKYNARANLNFQIIDNLDASASISYYRDETQVPYNYDRFFGEVMNMAPYVPVKKQNGDWGHLNNETTNPIAWIKDGGYRKSYDENLSMSMSANWEIFKGLKLRGQAAYNHWTPGHTEISKTIEMTNEDGSQSLINNPNGVSRQLITKNLIVLQGLLDYEKQFGSHNVHALLGYSDEHYTSSWVGGWRWYVPDNNMEEIDGATGSGDAQGTWGSSDEWRMRSYFGRVNYDFAGKYFVEGNFRYDGSSRLAPGHHYTFFPSGSVGWRISEEPFMNFSRKYLDNLKLRASYGQLGNQSISLYQYAEVITTDPKGYMFGHKWVPGSYIGKLPNTEIGWEISNIFNIGIDLGFFNNRLSATFDWYNKKTNDILLDVPVSSVIGIPVSVQNAGKMKNWGWELLVGWKDHINQFNYSATFSLSDQRNEVLDLKGTGPFKGDRTITQEGYALNTLYAYVADGFYTSEEEIANSPKFEGYASQLKVGDIKYKDLSGPNGVPDGKIDSYDKTYVGWSAPRFMYGLDLTAEWKGLDVRAFLQGVGKRDEYVHGQIIYLSGGFKHIQEDRWNPNRSVEDNLQHAKYPRLTDGQGNNYEMSTFWKHNAAYLRLKNFQIGYTLPKKWTSKVTMEKVRFYFSGNNLFTLTKFPYVDPEGNSSGAYYPQLRTFSFGVDITIGKN</sequence>
<dbReference type="SUPFAM" id="SSF56935">
    <property type="entry name" value="Porins"/>
    <property type="match status" value="1"/>
</dbReference>
<evidence type="ECO:0000256" key="5">
    <source>
        <dbReference type="ARBA" id="ARBA00023136"/>
    </source>
</evidence>
<evidence type="ECO:0000256" key="3">
    <source>
        <dbReference type="ARBA" id="ARBA00022452"/>
    </source>
</evidence>
<keyword evidence="4 7" id="KW-0812">Transmembrane</keyword>
<keyword evidence="5 7" id="KW-0472">Membrane</keyword>
<dbReference type="Gene3D" id="2.40.170.20">
    <property type="entry name" value="TonB-dependent receptor, beta-barrel domain"/>
    <property type="match status" value="1"/>
</dbReference>
<dbReference type="Gene3D" id="2.170.130.10">
    <property type="entry name" value="TonB-dependent receptor, plug domain"/>
    <property type="match status" value="1"/>
</dbReference>
<evidence type="ECO:0000256" key="6">
    <source>
        <dbReference type="ARBA" id="ARBA00023237"/>
    </source>
</evidence>
<dbReference type="FunFam" id="2.170.130.10:FF:000003">
    <property type="entry name" value="SusC/RagA family TonB-linked outer membrane protein"/>
    <property type="match status" value="1"/>
</dbReference>
<dbReference type="PROSITE" id="PS52016">
    <property type="entry name" value="TONB_DEPENDENT_REC_3"/>
    <property type="match status" value="1"/>
</dbReference>
<comment type="subcellular location">
    <subcellularLocation>
        <location evidence="1 7">Cell outer membrane</location>
        <topology evidence="1 7">Multi-pass membrane protein</topology>
    </subcellularLocation>
</comment>
<keyword evidence="2 7" id="KW-0813">Transport</keyword>
<dbReference type="AlphaFoldDB" id="A0A926IJA5"/>
<evidence type="ECO:0000256" key="1">
    <source>
        <dbReference type="ARBA" id="ARBA00004571"/>
    </source>
</evidence>
<dbReference type="NCBIfam" id="TIGR04057">
    <property type="entry name" value="SusC_RagA_signa"/>
    <property type="match status" value="1"/>
</dbReference>
<comment type="similarity">
    <text evidence="7">Belongs to the TonB-dependent receptor family.</text>
</comment>
<dbReference type="RefSeq" id="WP_262433804.1">
    <property type="nucleotide sequence ID" value="NZ_JACRTF010000001.1"/>
</dbReference>
<proteinExistence type="inferred from homology"/>
<evidence type="ECO:0000313" key="9">
    <source>
        <dbReference type="EMBL" id="MBC8592632.1"/>
    </source>
</evidence>
<evidence type="ECO:0000256" key="4">
    <source>
        <dbReference type="ARBA" id="ARBA00022692"/>
    </source>
</evidence>
<feature type="domain" description="TonB-dependent receptor plug" evidence="8">
    <location>
        <begin position="187"/>
        <end position="294"/>
    </location>
</feature>
<protein>
    <submittedName>
        <fullName evidence="9">TonB-dependent receptor</fullName>
    </submittedName>
</protein>
<keyword evidence="6 7" id="KW-0998">Cell outer membrane</keyword>
<dbReference type="FunFam" id="2.60.40.1120:FF:000003">
    <property type="entry name" value="Outer membrane protein Omp121"/>
    <property type="match status" value="1"/>
</dbReference>
<dbReference type="Proteomes" id="UP000651085">
    <property type="component" value="Unassembled WGS sequence"/>
</dbReference>
<dbReference type="InterPro" id="IPR008969">
    <property type="entry name" value="CarboxyPept-like_regulatory"/>
</dbReference>
<dbReference type="Gene3D" id="2.60.40.1120">
    <property type="entry name" value="Carboxypeptidase-like, regulatory domain"/>
    <property type="match status" value="1"/>
</dbReference>